<gene>
    <name evidence="1" type="ORF">KC19_VG069100</name>
</gene>
<accession>A0A8T0HMR7</accession>
<dbReference type="AlphaFoldDB" id="A0A8T0HMR7"/>
<protein>
    <submittedName>
        <fullName evidence="1">Uncharacterized protein</fullName>
    </submittedName>
</protein>
<name>A0A8T0HMR7_CERPU</name>
<organism evidence="1 2">
    <name type="scientific">Ceratodon purpureus</name>
    <name type="common">Fire moss</name>
    <name type="synonym">Dicranum purpureum</name>
    <dbReference type="NCBI Taxonomy" id="3225"/>
    <lineage>
        <taxon>Eukaryota</taxon>
        <taxon>Viridiplantae</taxon>
        <taxon>Streptophyta</taxon>
        <taxon>Embryophyta</taxon>
        <taxon>Bryophyta</taxon>
        <taxon>Bryophytina</taxon>
        <taxon>Bryopsida</taxon>
        <taxon>Dicranidae</taxon>
        <taxon>Pseudoditrichales</taxon>
        <taxon>Ditrichaceae</taxon>
        <taxon>Ceratodon</taxon>
    </lineage>
</organism>
<keyword evidence="2" id="KW-1185">Reference proteome</keyword>
<evidence type="ECO:0000313" key="2">
    <source>
        <dbReference type="Proteomes" id="UP000822688"/>
    </source>
</evidence>
<evidence type="ECO:0000313" key="1">
    <source>
        <dbReference type="EMBL" id="KAG0572107.1"/>
    </source>
</evidence>
<reference evidence="1" key="1">
    <citation type="submission" date="2020-06" db="EMBL/GenBank/DDBJ databases">
        <title>WGS assembly of Ceratodon purpureus strain R40.</title>
        <authorList>
            <person name="Carey S.B."/>
            <person name="Jenkins J."/>
            <person name="Shu S."/>
            <person name="Lovell J.T."/>
            <person name="Sreedasyam A."/>
            <person name="Maumus F."/>
            <person name="Tiley G.P."/>
            <person name="Fernandez-Pozo N."/>
            <person name="Barry K."/>
            <person name="Chen C."/>
            <person name="Wang M."/>
            <person name="Lipzen A."/>
            <person name="Daum C."/>
            <person name="Saski C.A."/>
            <person name="Payton A.C."/>
            <person name="Mcbreen J.C."/>
            <person name="Conrad R.E."/>
            <person name="Kollar L.M."/>
            <person name="Olsson S."/>
            <person name="Huttunen S."/>
            <person name="Landis J.B."/>
            <person name="Wickett N.J."/>
            <person name="Johnson M.G."/>
            <person name="Rensing S.A."/>
            <person name="Grimwood J."/>
            <person name="Schmutz J."/>
            <person name="Mcdaniel S.F."/>
        </authorList>
    </citation>
    <scope>NUCLEOTIDE SEQUENCE</scope>
    <source>
        <strain evidence="1">R40</strain>
    </source>
</reference>
<comment type="caution">
    <text evidence="1">The sequence shown here is derived from an EMBL/GenBank/DDBJ whole genome shotgun (WGS) entry which is preliminary data.</text>
</comment>
<dbReference type="EMBL" id="CM026426">
    <property type="protein sequence ID" value="KAG0572107.1"/>
    <property type="molecule type" value="Genomic_DNA"/>
</dbReference>
<proteinExistence type="predicted"/>
<sequence length="90" mass="10806">MVKLIREDRRIEGLRNDLIKQAERLSRLASQKYTMWKETLKNVEVEKGYNKGFLKRVEQLTKEHQDNIVLYNNIRSQRNRFIKAVEVCIA</sequence>
<dbReference type="Proteomes" id="UP000822688">
    <property type="component" value="Chromosome V"/>
</dbReference>